<dbReference type="PROSITE" id="PS00027">
    <property type="entry name" value="HOMEOBOX_1"/>
    <property type="match status" value="1"/>
</dbReference>
<dbReference type="CDD" id="cd00086">
    <property type="entry name" value="homeodomain"/>
    <property type="match status" value="1"/>
</dbReference>
<evidence type="ECO:0000259" key="9">
    <source>
        <dbReference type="PROSITE" id="PS51213"/>
    </source>
</evidence>
<proteinExistence type="evidence at transcript level"/>
<dbReference type="Pfam" id="PF03790">
    <property type="entry name" value="KNOX1"/>
    <property type="match status" value="1"/>
</dbReference>
<evidence type="ECO:0000313" key="11">
    <source>
        <dbReference type="EMBL" id="KAH7439496.1"/>
    </source>
</evidence>
<accession>Q9FRY1</accession>
<dbReference type="AlphaFoldDB" id="Q9FRY1"/>
<dbReference type="InterPro" id="IPR005539">
    <property type="entry name" value="ELK_dom"/>
</dbReference>
<dbReference type="InterPro" id="IPR017970">
    <property type="entry name" value="Homeobox_CS"/>
</dbReference>
<sequence>MDYDGHMRASMSSNICNVMNYAEGQVGSMVALMTTDHGTEGEQNRNHNPQHTSQHEQPQNQSSHSRNDRRQQLRSLNQTTMSSSLPTSSLTYYNAAMVEPYLQSALLQSTHTFNQSNNVETHPHIISALDQLETSVVVSAEEEKPHIGIRPKPVQSAQFPSSIDCNYVLSSSGQSVLVSPGANSTTHESQAAVASVSRDMENAHASADRSDVIRSKIMSHPTYPRLVMAYVNCHKIGAPPEVATSLEEISKKYQSFRSSSPAPTGADPELDNFMETYCNVLQKYHDELMQPYKEAMTFFRKIELQLNALSKGTVRLCHTGDDKADANCNSGQHGLISGGSSGEEDAEEGDVSCGEVDFHEEMIDPLADDQKVKEQLLRKYSGYIYKLKQEFLKKKKKGKLPKNAREKLLDWWNQHYKWPYPSEAEKAALAETTGLDQKQINNWFINQRKRHWKPSEDMQYVMVDSPTAHHHHHVLHGHAHLTPHPLAPYAVMETMDAAAAAAAAVTMLPSLQ</sequence>
<dbReference type="InterPro" id="IPR050224">
    <property type="entry name" value="TALE_homeobox"/>
</dbReference>
<evidence type="ECO:0000256" key="1">
    <source>
        <dbReference type="ARBA" id="ARBA00004123"/>
    </source>
</evidence>
<dbReference type="GO" id="GO:0003677">
    <property type="term" value="F:DNA binding"/>
    <property type="evidence" value="ECO:0007669"/>
    <property type="project" value="UniProtKB-UniRule"/>
</dbReference>
<dbReference type="SUPFAM" id="SSF46689">
    <property type="entry name" value="Homeodomain-like"/>
    <property type="match status" value="1"/>
</dbReference>
<dbReference type="PANTHER" id="PTHR11850">
    <property type="entry name" value="HOMEOBOX PROTEIN TRANSCRIPTION FACTORS"/>
    <property type="match status" value="1"/>
</dbReference>
<dbReference type="PROSITE" id="PS51213">
    <property type="entry name" value="ELK"/>
    <property type="match status" value="1"/>
</dbReference>
<dbReference type="InterPro" id="IPR001356">
    <property type="entry name" value="HD"/>
</dbReference>
<dbReference type="InterPro" id="IPR005541">
    <property type="entry name" value="KNOX2"/>
</dbReference>
<dbReference type="EMBL" id="AB043954">
    <property type="protein sequence ID" value="BAB18582.1"/>
    <property type="molecule type" value="mRNA"/>
</dbReference>
<reference evidence="10" key="1">
    <citation type="journal article" date="2005" name="Evol. Dev.">
        <title>KNOX homeobox genes potentially have similar function in both diploid unicellular and multicellular meristems, but not in haploid meristems.</title>
        <authorList>
            <person name="Sano R."/>
            <person name="Juarez C.M."/>
            <person name="Hass B."/>
            <person name="Sakakibara K."/>
            <person name="Ito M."/>
            <person name="Banks J.A."/>
            <person name="Hasebe M."/>
        </authorList>
    </citation>
    <scope>NUCLEOTIDE SEQUENCE</scope>
    <source>
        <strain evidence="10">Hnn</strain>
        <tissue evidence="10">Shoot tip</tissue>
    </source>
</reference>
<dbReference type="EMBL" id="CM035409">
    <property type="protein sequence ID" value="KAH7439496.1"/>
    <property type="molecule type" value="Genomic_DNA"/>
</dbReference>
<dbReference type="SMART" id="SM00389">
    <property type="entry name" value="HOX"/>
    <property type="match status" value="1"/>
</dbReference>
<evidence type="ECO:0000256" key="2">
    <source>
        <dbReference type="ARBA" id="ARBA00023125"/>
    </source>
</evidence>
<feature type="region of interest" description="Disordered" evidence="7">
    <location>
        <begin position="38"/>
        <end position="71"/>
    </location>
</feature>
<dbReference type="SMART" id="SM01256">
    <property type="entry name" value="KNOX2"/>
    <property type="match status" value="1"/>
</dbReference>
<feature type="DNA-binding region" description="Homeobox; TALE-type" evidence="5">
    <location>
        <begin position="392"/>
        <end position="455"/>
    </location>
</feature>
<protein>
    <submittedName>
        <fullName evidence="10">CRKNOX1</fullName>
    </submittedName>
</protein>
<evidence type="ECO:0000313" key="12">
    <source>
        <dbReference type="Proteomes" id="UP000825935"/>
    </source>
</evidence>
<keyword evidence="12" id="KW-1185">Reference proteome</keyword>
<keyword evidence="4 5" id="KW-0539">Nucleus</keyword>
<dbReference type="InterPro" id="IPR008422">
    <property type="entry name" value="KN_HD"/>
</dbReference>
<dbReference type="Gene3D" id="1.10.10.60">
    <property type="entry name" value="Homeodomain-like"/>
    <property type="match status" value="1"/>
</dbReference>
<dbReference type="InterPro" id="IPR005540">
    <property type="entry name" value="KNOX1"/>
</dbReference>
<evidence type="ECO:0000256" key="3">
    <source>
        <dbReference type="ARBA" id="ARBA00023155"/>
    </source>
</evidence>
<evidence type="ECO:0000256" key="5">
    <source>
        <dbReference type="PROSITE-ProRule" id="PRU00108"/>
    </source>
</evidence>
<dbReference type="GO" id="GO:0000981">
    <property type="term" value="F:DNA-binding transcription factor activity, RNA polymerase II-specific"/>
    <property type="evidence" value="ECO:0007669"/>
    <property type="project" value="InterPro"/>
</dbReference>
<dbReference type="Proteomes" id="UP000825935">
    <property type="component" value="Chromosome 4"/>
</dbReference>
<dbReference type="Pfam" id="PF05920">
    <property type="entry name" value="Homeobox_KN"/>
    <property type="match status" value="1"/>
</dbReference>
<comment type="similarity">
    <text evidence="6">Belongs to the TALE/KNOX homeobox family.</text>
</comment>
<dbReference type="Pfam" id="PF03789">
    <property type="entry name" value="ELK"/>
    <property type="match status" value="1"/>
</dbReference>
<evidence type="ECO:0000313" key="10">
    <source>
        <dbReference type="EMBL" id="BAB18582.1"/>
    </source>
</evidence>
<dbReference type="SMART" id="SM01188">
    <property type="entry name" value="ELK"/>
    <property type="match status" value="1"/>
</dbReference>
<dbReference type="InterPro" id="IPR009057">
    <property type="entry name" value="Homeodomain-like_sf"/>
</dbReference>
<evidence type="ECO:0000256" key="6">
    <source>
        <dbReference type="PROSITE-ProRule" id="PRU00559"/>
    </source>
</evidence>
<dbReference type="GO" id="GO:0005634">
    <property type="term" value="C:nucleus"/>
    <property type="evidence" value="ECO:0007669"/>
    <property type="project" value="UniProtKB-SubCell"/>
</dbReference>
<keyword evidence="3 5" id="KW-0371">Homeobox</keyword>
<feature type="domain" description="ELK" evidence="9">
    <location>
        <begin position="371"/>
        <end position="391"/>
    </location>
</feature>
<feature type="compositionally biased region" description="Polar residues" evidence="7">
    <location>
        <begin position="46"/>
        <end position="64"/>
    </location>
</feature>
<gene>
    <name evidence="10" type="primary">crknox1</name>
    <name evidence="11" type="ORF">KP509_04G064800</name>
</gene>
<keyword evidence="2 5" id="KW-0238">DNA-binding</keyword>
<dbReference type="OrthoDB" id="10056939at2759"/>
<dbReference type="PROSITE" id="PS50071">
    <property type="entry name" value="HOMEOBOX_2"/>
    <property type="match status" value="1"/>
</dbReference>
<evidence type="ECO:0000256" key="7">
    <source>
        <dbReference type="SAM" id="MobiDB-lite"/>
    </source>
</evidence>
<feature type="domain" description="Homeobox" evidence="8">
    <location>
        <begin position="391"/>
        <end position="454"/>
    </location>
</feature>
<evidence type="ECO:0000259" key="8">
    <source>
        <dbReference type="PROSITE" id="PS50071"/>
    </source>
</evidence>
<organism evidence="10">
    <name type="scientific">Ceratopteris richardii</name>
    <name type="common">Triangle waterfern</name>
    <dbReference type="NCBI Taxonomy" id="49495"/>
    <lineage>
        <taxon>Eukaryota</taxon>
        <taxon>Viridiplantae</taxon>
        <taxon>Streptophyta</taxon>
        <taxon>Embryophyta</taxon>
        <taxon>Tracheophyta</taxon>
        <taxon>Polypodiopsida</taxon>
        <taxon>Polypodiidae</taxon>
        <taxon>Polypodiales</taxon>
        <taxon>Pteridineae</taxon>
        <taxon>Pteridaceae</taxon>
        <taxon>Parkerioideae</taxon>
        <taxon>Ceratopteris</taxon>
    </lineage>
</organism>
<dbReference type="Pfam" id="PF03791">
    <property type="entry name" value="KNOX2"/>
    <property type="match status" value="1"/>
</dbReference>
<name>Q9FRY1_CERRI</name>
<evidence type="ECO:0000256" key="4">
    <source>
        <dbReference type="ARBA" id="ARBA00023242"/>
    </source>
</evidence>
<dbReference type="SMART" id="SM01255">
    <property type="entry name" value="KNOX1"/>
    <property type="match status" value="1"/>
</dbReference>
<reference evidence="11" key="2">
    <citation type="submission" date="2021-08" db="EMBL/GenBank/DDBJ databases">
        <title>WGS assembly of Ceratopteris richardii.</title>
        <authorList>
            <person name="Marchant D.B."/>
            <person name="Chen G."/>
            <person name="Jenkins J."/>
            <person name="Shu S."/>
            <person name="Leebens-Mack J."/>
            <person name="Grimwood J."/>
            <person name="Schmutz J."/>
            <person name="Soltis P."/>
            <person name="Soltis D."/>
            <person name="Chen Z.-H."/>
        </authorList>
    </citation>
    <scope>NUCLEOTIDE SEQUENCE</scope>
    <source>
        <strain evidence="11">Whitten #5841</strain>
        <tissue evidence="11">Leaf</tissue>
    </source>
</reference>
<comment type="subcellular location">
    <subcellularLocation>
        <location evidence="1 5">Nucleus</location>
    </subcellularLocation>
</comment>